<evidence type="ECO:0000313" key="7">
    <source>
        <dbReference type="Proteomes" id="UP001596200"/>
    </source>
</evidence>
<dbReference type="InterPro" id="IPR007197">
    <property type="entry name" value="rSAM"/>
</dbReference>
<keyword evidence="7" id="KW-1185">Reference proteome</keyword>
<dbReference type="SFLD" id="SFLDS00029">
    <property type="entry name" value="Radical_SAM"/>
    <property type="match status" value="1"/>
</dbReference>
<protein>
    <submittedName>
        <fullName evidence="6">Radical SAM protein</fullName>
    </submittedName>
</protein>
<reference evidence="7" key="1">
    <citation type="journal article" date="2019" name="Int. J. Syst. Evol. Microbiol.">
        <title>The Global Catalogue of Microorganisms (GCM) 10K type strain sequencing project: providing services to taxonomists for standard genome sequencing and annotation.</title>
        <authorList>
            <consortium name="The Broad Institute Genomics Platform"/>
            <consortium name="The Broad Institute Genome Sequencing Center for Infectious Disease"/>
            <person name="Wu L."/>
            <person name="Ma J."/>
        </authorList>
    </citation>
    <scope>NUCLEOTIDE SEQUENCE [LARGE SCALE GENOMIC DNA]</scope>
    <source>
        <strain evidence="7">JCM 4147</strain>
    </source>
</reference>
<evidence type="ECO:0000259" key="5">
    <source>
        <dbReference type="PROSITE" id="PS51918"/>
    </source>
</evidence>
<dbReference type="Proteomes" id="UP001596200">
    <property type="component" value="Unassembled WGS sequence"/>
</dbReference>
<keyword evidence="3" id="KW-0408">Iron</keyword>
<keyword evidence="4" id="KW-0411">Iron-sulfur</keyword>
<dbReference type="Gene3D" id="3.20.20.70">
    <property type="entry name" value="Aldolase class I"/>
    <property type="match status" value="1"/>
</dbReference>
<sequence length="369" mass="38616">MELAELIGLRPVPAGGVLVTLTRRCPLRCSHCSTGSGPLVREEPEAAELERFVSSFTTADRPEVMMLTGGEPLLRPGLVASLARSARAAGTRTALLSGMFFARSSGGLPAPVRRAVRTLDHFSASLDLPHEREVPRAAVFRAVREIRALGVAVSFHLTGTGEDDAYLADVTADIDRSFGGTVPSLVNEVRPFGRAASWARPARTVPDGEGALPCAMAAWPVVAFDGTVLACCNQDTVDRRPVPPHLRLGHVAEDDWPAVRARSLGSPLLRLVRTVGPAHLRQRWSPGTPAGSYCGDCRLLAGLPEVVAAADALASGAVGALLDLTAARRQHGQGPVALVRRHGCAAYAGLVAAPGGGRDPRPATEGTGS</sequence>
<organism evidence="6 7">
    <name type="scientific">Streptomyces pulveraceus</name>
    <dbReference type="NCBI Taxonomy" id="68258"/>
    <lineage>
        <taxon>Bacteria</taxon>
        <taxon>Bacillati</taxon>
        <taxon>Actinomycetota</taxon>
        <taxon>Actinomycetes</taxon>
        <taxon>Kitasatosporales</taxon>
        <taxon>Streptomycetaceae</taxon>
        <taxon>Streptomyces</taxon>
    </lineage>
</organism>
<evidence type="ECO:0000256" key="2">
    <source>
        <dbReference type="ARBA" id="ARBA00022723"/>
    </source>
</evidence>
<dbReference type="InterPro" id="IPR013785">
    <property type="entry name" value="Aldolase_TIM"/>
</dbReference>
<evidence type="ECO:0000256" key="3">
    <source>
        <dbReference type="ARBA" id="ARBA00023004"/>
    </source>
</evidence>
<name>A0ABW1GMN5_9ACTN</name>
<dbReference type="PROSITE" id="PS51918">
    <property type="entry name" value="RADICAL_SAM"/>
    <property type="match status" value="1"/>
</dbReference>
<dbReference type="Pfam" id="PF04055">
    <property type="entry name" value="Radical_SAM"/>
    <property type="match status" value="1"/>
</dbReference>
<dbReference type="PANTHER" id="PTHR11228">
    <property type="entry name" value="RADICAL SAM DOMAIN PROTEIN"/>
    <property type="match status" value="1"/>
</dbReference>
<dbReference type="RefSeq" id="WP_344517539.1">
    <property type="nucleotide sequence ID" value="NZ_BAAATU010000072.1"/>
</dbReference>
<dbReference type="EMBL" id="JBHSPU010000017">
    <property type="protein sequence ID" value="MFC5916104.1"/>
    <property type="molecule type" value="Genomic_DNA"/>
</dbReference>
<evidence type="ECO:0000256" key="4">
    <source>
        <dbReference type="ARBA" id="ARBA00023014"/>
    </source>
</evidence>
<gene>
    <name evidence="6" type="ORF">ACFP1B_22165</name>
</gene>
<evidence type="ECO:0000313" key="6">
    <source>
        <dbReference type="EMBL" id="MFC5916104.1"/>
    </source>
</evidence>
<dbReference type="InterPro" id="IPR058240">
    <property type="entry name" value="rSAM_sf"/>
</dbReference>
<accession>A0ABW1GMN5</accession>
<proteinExistence type="predicted"/>
<keyword evidence="1" id="KW-0949">S-adenosyl-L-methionine</keyword>
<comment type="caution">
    <text evidence="6">The sequence shown here is derived from an EMBL/GenBank/DDBJ whole genome shotgun (WGS) entry which is preliminary data.</text>
</comment>
<dbReference type="InterPro" id="IPR050377">
    <property type="entry name" value="Radical_SAM_PqqE_MftC-like"/>
</dbReference>
<feature type="domain" description="Radical SAM core" evidence="5">
    <location>
        <begin position="11"/>
        <end position="209"/>
    </location>
</feature>
<keyword evidence="2" id="KW-0479">Metal-binding</keyword>
<dbReference type="SUPFAM" id="SSF102114">
    <property type="entry name" value="Radical SAM enzymes"/>
    <property type="match status" value="1"/>
</dbReference>
<dbReference type="CDD" id="cd01335">
    <property type="entry name" value="Radical_SAM"/>
    <property type="match status" value="1"/>
</dbReference>
<evidence type="ECO:0000256" key="1">
    <source>
        <dbReference type="ARBA" id="ARBA00022691"/>
    </source>
</evidence>
<dbReference type="PANTHER" id="PTHR11228:SF7">
    <property type="entry name" value="PQQA PEPTIDE CYCLASE"/>
    <property type="match status" value="1"/>
</dbReference>